<evidence type="ECO:0000256" key="6">
    <source>
        <dbReference type="ARBA" id="ARBA00022553"/>
    </source>
</evidence>
<keyword evidence="5" id="KW-0963">Cytoplasm</keyword>
<dbReference type="Pfam" id="PF08577">
    <property type="entry name" value="PI31_Prot_C"/>
    <property type="match status" value="1"/>
</dbReference>
<accession>A0A4Y7TPZ6</accession>
<dbReference type="GO" id="GO:0005783">
    <property type="term" value="C:endoplasmic reticulum"/>
    <property type="evidence" value="ECO:0007669"/>
    <property type="project" value="UniProtKB-SubCell"/>
</dbReference>
<keyword evidence="8" id="KW-0647">Proteasome</keyword>
<proteinExistence type="inferred from homology"/>
<dbReference type="GO" id="GO:0004866">
    <property type="term" value="F:endopeptidase inhibitor activity"/>
    <property type="evidence" value="ECO:0007669"/>
    <property type="project" value="InterPro"/>
</dbReference>
<feature type="region of interest" description="Disordered" evidence="11">
    <location>
        <begin position="150"/>
        <end position="216"/>
    </location>
</feature>
<feature type="region of interest" description="Disordered" evidence="11">
    <location>
        <begin position="245"/>
        <end position="316"/>
    </location>
</feature>
<evidence type="ECO:0000256" key="3">
    <source>
        <dbReference type="ARBA" id="ARBA00006405"/>
    </source>
</evidence>
<feature type="domain" description="PI31 proteasome regulator N-terminal" evidence="13">
    <location>
        <begin position="23"/>
        <end position="130"/>
    </location>
</feature>
<keyword evidence="15" id="KW-1185">Reference proteome</keyword>
<comment type="function">
    <text evidence="10">Plays an important role in control of proteasome function. Inhibits the hydrolysis of protein and peptide substrates by the 20S proteasome. Also inhibits the activation of the proteasome by the proteasome regulatory proteins PA700 and PA28.</text>
</comment>
<feature type="compositionally biased region" description="Low complexity" evidence="11">
    <location>
        <begin position="256"/>
        <end position="286"/>
    </location>
</feature>
<protein>
    <submittedName>
        <fullName evidence="14">Uncharacterized protein</fullName>
    </submittedName>
</protein>
<evidence type="ECO:0000256" key="5">
    <source>
        <dbReference type="ARBA" id="ARBA00022490"/>
    </source>
</evidence>
<feature type="compositionally biased region" description="Polar residues" evidence="11">
    <location>
        <begin position="307"/>
        <end position="316"/>
    </location>
</feature>
<keyword evidence="9" id="KW-0007">Acetylation</keyword>
<dbReference type="OrthoDB" id="68090at2759"/>
<organism evidence="14 15">
    <name type="scientific">Coprinellus micaceus</name>
    <name type="common">Glistening ink-cap mushroom</name>
    <name type="synonym">Coprinus micaceus</name>
    <dbReference type="NCBI Taxonomy" id="71717"/>
    <lineage>
        <taxon>Eukaryota</taxon>
        <taxon>Fungi</taxon>
        <taxon>Dikarya</taxon>
        <taxon>Basidiomycota</taxon>
        <taxon>Agaricomycotina</taxon>
        <taxon>Agaricomycetes</taxon>
        <taxon>Agaricomycetidae</taxon>
        <taxon>Agaricales</taxon>
        <taxon>Agaricineae</taxon>
        <taxon>Psathyrellaceae</taxon>
        <taxon>Coprinellus</taxon>
    </lineage>
</organism>
<comment type="caution">
    <text evidence="14">The sequence shown here is derived from an EMBL/GenBank/DDBJ whole genome shotgun (WGS) entry which is preliminary data.</text>
</comment>
<dbReference type="InterPro" id="IPR013886">
    <property type="entry name" value="PI31_Prot_C"/>
</dbReference>
<dbReference type="PANTHER" id="PTHR13266:SF1">
    <property type="entry name" value="PROTEASOME INHIBITOR PI31 SUBUNIT"/>
    <property type="match status" value="1"/>
</dbReference>
<dbReference type="STRING" id="71717.A0A4Y7TPZ6"/>
<evidence type="ECO:0000256" key="8">
    <source>
        <dbReference type="ARBA" id="ARBA00022942"/>
    </source>
</evidence>
<dbReference type="Pfam" id="PF11566">
    <property type="entry name" value="PI31_Prot_N"/>
    <property type="match status" value="1"/>
</dbReference>
<keyword evidence="6" id="KW-0597">Phosphoprotein</keyword>
<evidence type="ECO:0000256" key="1">
    <source>
        <dbReference type="ARBA" id="ARBA00004240"/>
    </source>
</evidence>
<gene>
    <name evidence="14" type="ORF">FA13DRAFT_1811301</name>
</gene>
<feature type="compositionally biased region" description="Low complexity" evidence="11">
    <location>
        <begin position="155"/>
        <end position="176"/>
    </location>
</feature>
<comment type="subcellular location">
    <subcellularLocation>
        <location evidence="2">Cytoplasm</location>
    </subcellularLocation>
    <subcellularLocation>
        <location evidence="1">Endoplasmic reticulum</location>
    </subcellularLocation>
</comment>
<evidence type="ECO:0000259" key="12">
    <source>
        <dbReference type="Pfam" id="PF08577"/>
    </source>
</evidence>
<evidence type="ECO:0000256" key="4">
    <source>
        <dbReference type="ARBA" id="ARBA00022481"/>
    </source>
</evidence>
<evidence type="ECO:0000256" key="2">
    <source>
        <dbReference type="ARBA" id="ARBA00004496"/>
    </source>
</evidence>
<reference evidence="14 15" key="1">
    <citation type="journal article" date="2019" name="Nat. Ecol. Evol.">
        <title>Megaphylogeny resolves global patterns of mushroom evolution.</title>
        <authorList>
            <person name="Varga T."/>
            <person name="Krizsan K."/>
            <person name="Foldi C."/>
            <person name="Dima B."/>
            <person name="Sanchez-Garcia M."/>
            <person name="Sanchez-Ramirez S."/>
            <person name="Szollosi G.J."/>
            <person name="Szarkandi J.G."/>
            <person name="Papp V."/>
            <person name="Albert L."/>
            <person name="Andreopoulos W."/>
            <person name="Angelini C."/>
            <person name="Antonin V."/>
            <person name="Barry K.W."/>
            <person name="Bougher N.L."/>
            <person name="Buchanan P."/>
            <person name="Buyck B."/>
            <person name="Bense V."/>
            <person name="Catcheside P."/>
            <person name="Chovatia M."/>
            <person name="Cooper J."/>
            <person name="Damon W."/>
            <person name="Desjardin D."/>
            <person name="Finy P."/>
            <person name="Geml J."/>
            <person name="Haridas S."/>
            <person name="Hughes K."/>
            <person name="Justo A."/>
            <person name="Karasinski D."/>
            <person name="Kautmanova I."/>
            <person name="Kiss B."/>
            <person name="Kocsube S."/>
            <person name="Kotiranta H."/>
            <person name="LaButti K.M."/>
            <person name="Lechner B.E."/>
            <person name="Liimatainen K."/>
            <person name="Lipzen A."/>
            <person name="Lukacs Z."/>
            <person name="Mihaltcheva S."/>
            <person name="Morgado L.N."/>
            <person name="Niskanen T."/>
            <person name="Noordeloos M.E."/>
            <person name="Ohm R.A."/>
            <person name="Ortiz-Santana B."/>
            <person name="Ovrebo C."/>
            <person name="Racz N."/>
            <person name="Riley R."/>
            <person name="Savchenko A."/>
            <person name="Shiryaev A."/>
            <person name="Soop K."/>
            <person name="Spirin V."/>
            <person name="Szebenyi C."/>
            <person name="Tomsovsky M."/>
            <person name="Tulloss R.E."/>
            <person name="Uehling J."/>
            <person name="Grigoriev I.V."/>
            <person name="Vagvolgyi C."/>
            <person name="Papp T."/>
            <person name="Martin F.M."/>
            <person name="Miettinen O."/>
            <person name="Hibbett D.S."/>
            <person name="Nagy L.G."/>
        </authorList>
    </citation>
    <scope>NUCLEOTIDE SEQUENCE [LARGE SCALE GENOMIC DNA]</scope>
    <source>
        <strain evidence="14 15">FP101781</strain>
    </source>
</reference>
<evidence type="ECO:0000256" key="11">
    <source>
        <dbReference type="SAM" id="MobiDB-lite"/>
    </source>
</evidence>
<dbReference type="EMBL" id="QPFP01000007">
    <property type="protein sequence ID" value="TEB35609.1"/>
    <property type="molecule type" value="Genomic_DNA"/>
</dbReference>
<evidence type="ECO:0000313" key="14">
    <source>
        <dbReference type="EMBL" id="TEB35609.1"/>
    </source>
</evidence>
<dbReference type="AlphaFoldDB" id="A0A4Y7TPZ6"/>
<keyword evidence="7" id="KW-0256">Endoplasmic reticulum</keyword>
<comment type="similarity">
    <text evidence="3">Belongs to the proteasome inhibitor PI31 family.</text>
</comment>
<evidence type="ECO:0000256" key="9">
    <source>
        <dbReference type="ARBA" id="ARBA00022990"/>
    </source>
</evidence>
<evidence type="ECO:0000313" key="15">
    <source>
        <dbReference type="Proteomes" id="UP000298030"/>
    </source>
</evidence>
<name>A0A4Y7TPZ6_COPMI</name>
<dbReference type="GO" id="GO:0000502">
    <property type="term" value="C:proteasome complex"/>
    <property type="evidence" value="ECO:0007669"/>
    <property type="project" value="UniProtKB-KW"/>
</dbReference>
<dbReference type="PANTHER" id="PTHR13266">
    <property type="entry name" value="PROTEASOME INHIBITOR"/>
    <property type="match status" value="1"/>
</dbReference>
<dbReference type="Proteomes" id="UP000298030">
    <property type="component" value="Unassembled WGS sequence"/>
</dbReference>
<keyword evidence="4" id="KW-0488">Methylation</keyword>
<evidence type="ECO:0000259" key="13">
    <source>
        <dbReference type="Pfam" id="PF11566"/>
    </source>
</evidence>
<dbReference type="InterPro" id="IPR021625">
    <property type="entry name" value="PI31_Prot_N"/>
</dbReference>
<dbReference type="InterPro" id="IPR045128">
    <property type="entry name" value="PI31-like"/>
</dbReference>
<dbReference type="GO" id="GO:0070628">
    <property type="term" value="F:proteasome binding"/>
    <property type="evidence" value="ECO:0007669"/>
    <property type="project" value="InterPro"/>
</dbReference>
<dbReference type="GO" id="GO:0043161">
    <property type="term" value="P:proteasome-mediated ubiquitin-dependent protein catabolic process"/>
    <property type="evidence" value="ECO:0007669"/>
    <property type="project" value="InterPro"/>
</dbReference>
<evidence type="ECO:0000256" key="10">
    <source>
        <dbReference type="ARBA" id="ARBA00024805"/>
    </source>
</evidence>
<feature type="domain" description="PI31 proteasome regulator C-terminal" evidence="12">
    <location>
        <begin position="202"/>
        <end position="273"/>
    </location>
</feature>
<dbReference type="Gene3D" id="3.40.1000.30">
    <property type="match status" value="1"/>
</dbReference>
<evidence type="ECO:0000256" key="7">
    <source>
        <dbReference type="ARBA" id="ARBA00022824"/>
    </source>
</evidence>
<sequence length="316" mass="33534">MSSNILDASALISLLPSVLPPDSKSLASQQDGLTALVHTVFIALAFRLTAVDDSAADISDGKVLPPRWNQTGPAHFALKYRHDQSSLEFLLNVSKLGSRTLFNAIALETDKVATLDINTDDFTSPSFYPHDLQLKVIQKLVPGLQKEGYIEETEPSGGSTSTQPSSSNNPQPARPQAGPPPEAPGQDPYGDRVYPTRNPLEVGRSDLDPFPANPFAPPSLFPGAGGDGMFVGPSHPIFGIRDGTSPRQGPWGGDGFLPPLGAPPGARFDPVGPGFPNRGPRGNSPRNGPPGGGNLRDPDNDEFLPPNLNNYGNMFM</sequence>